<name>A0ACB9ZMT5_CATRO</name>
<gene>
    <name evidence="1" type="ORF">M9H77_33527</name>
</gene>
<dbReference type="Proteomes" id="UP001060085">
    <property type="component" value="Linkage Group LG08"/>
</dbReference>
<dbReference type="EMBL" id="CM044708">
    <property type="protein sequence ID" value="KAI5647522.1"/>
    <property type="molecule type" value="Genomic_DNA"/>
</dbReference>
<protein>
    <submittedName>
        <fullName evidence="1">Uncharacterized protein</fullName>
    </submittedName>
</protein>
<sequence length="191" mass="21193">MSIHTSVVQRPSTLQTTEPISQTTRIPMKQNGSSSSLFKILWPLSFPSTEEAAVARISSNFKVFGLYYLFFIYIVLFIALIPKRKVSLILLVIMKEITFLYVLLLRALPNSVFLHKIIDKRFVFFLLSIITGVELVLTGSAIHLLVTLASTSPIVLAHSLLWKVEDGSGMAAAGNEEESSSLLPVITQNEP</sequence>
<comment type="caution">
    <text evidence="1">The sequence shown here is derived from an EMBL/GenBank/DDBJ whole genome shotgun (WGS) entry which is preliminary data.</text>
</comment>
<organism evidence="1 2">
    <name type="scientific">Catharanthus roseus</name>
    <name type="common">Madagascar periwinkle</name>
    <name type="synonym">Vinca rosea</name>
    <dbReference type="NCBI Taxonomy" id="4058"/>
    <lineage>
        <taxon>Eukaryota</taxon>
        <taxon>Viridiplantae</taxon>
        <taxon>Streptophyta</taxon>
        <taxon>Embryophyta</taxon>
        <taxon>Tracheophyta</taxon>
        <taxon>Spermatophyta</taxon>
        <taxon>Magnoliopsida</taxon>
        <taxon>eudicotyledons</taxon>
        <taxon>Gunneridae</taxon>
        <taxon>Pentapetalae</taxon>
        <taxon>asterids</taxon>
        <taxon>lamiids</taxon>
        <taxon>Gentianales</taxon>
        <taxon>Apocynaceae</taxon>
        <taxon>Rauvolfioideae</taxon>
        <taxon>Vinceae</taxon>
        <taxon>Catharanthinae</taxon>
        <taxon>Catharanthus</taxon>
    </lineage>
</organism>
<evidence type="ECO:0000313" key="2">
    <source>
        <dbReference type="Proteomes" id="UP001060085"/>
    </source>
</evidence>
<evidence type="ECO:0000313" key="1">
    <source>
        <dbReference type="EMBL" id="KAI5647522.1"/>
    </source>
</evidence>
<proteinExistence type="predicted"/>
<reference evidence="2" key="1">
    <citation type="journal article" date="2023" name="Nat. Plants">
        <title>Single-cell RNA sequencing provides a high-resolution roadmap for understanding the multicellular compartmentation of specialized metabolism.</title>
        <authorList>
            <person name="Sun S."/>
            <person name="Shen X."/>
            <person name="Li Y."/>
            <person name="Li Y."/>
            <person name="Wang S."/>
            <person name="Li R."/>
            <person name="Zhang H."/>
            <person name="Shen G."/>
            <person name="Guo B."/>
            <person name="Wei J."/>
            <person name="Xu J."/>
            <person name="St-Pierre B."/>
            <person name="Chen S."/>
            <person name="Sun C."/>
        </authorList>
    </citation>
    <scope>NUCLEOTIDE SEQUENCE [LARGE SCALE GENOMIC DNA]</scope>
</reference>
<keyword evidence="2" id="KW-1185">Reference proteome</keyword>
<accession>A0ACB9ZMT5</accession>